<sequence length="314" mass="37019">MNTSDFWKNFKLGEELSVAGTFIYNGLRRYHEMQSLDYTDELFEFLYELSVGFERLLKIAVVLYEHDSSVNQDELERSLMTHNHLALLERLRNKTQCKLGKTQIELLSLLSTFYKALRYDRYSLASAYDAKKERQEIFNWLGKNLKVEFNVKTPLIGNDNEDRYRSFVRRTTLTISRTIYKIIRERAVVCNLYTYELRHGSKAESVFLREVDISDEDVLWKELLIFLMNTKLSSGYLDFLRSIKPLDFDPALIGDYLECFQSDTGKALVMDELEYYYSEMEDKGERLGLMRNIGAKNLYFESDDNDSSEQDLFI</sequence>
<evidence type="ECO:0000313" key="1">
    <source>
        <dbReference type="EMBL" id="WOE64855.1"/>
    </source>
</evidence>
<dbReference type="RefSeq" id="WP_152524173.1">
    <property type="nucleotide sequence ID" value="NZ_CP136584.1"/>
</dbReference>
<protein>
    <submittedName>
        <fullName evidence="1">Uncharacterized protein</fullName>
    </submittedName>
</protein>
<proteinExistence type="predicted"/>
<gene>
    <name evidence="1" type="ORF">RY972_12260</name>
</gene>
<name>A0ABZ0F6A2_9GAMM</name>
<reference evidence="1 2" key="1">
    <citation type="submission" date="2023-10" db="EMBL/GenBank/DDBJ databases">
        <title>Genome analysis of psychrotrophic aerobic bacterium Aeromonas allosaccharophila BIM B-1809 isolated from infected fish.</title>
        <authorList>
            <person name="Leanovich S.I."/>
            <person name="Sidarenka A.V."/>
            <person name="Akhremchuk A.E."/>
            <person name="Sikolenko M.A."/>
            <person name="Valentovich L.N."/>
        </authorList>
    </citation>
    <scope>NUCLEOTIDE SEQUENCE [LARGE SCALE GENOMIC DNA]</scope>
    <source>
        <strain evidence="1 2">BIM B-1809</strain>
    </source>
</reference>
<accession>A0ABZ0F6A2</accession>
<evidence type="ECO:0000313" key="2">
    <source>
        <dbReference type="Proteomes" id="UP001302667"/>
    </source>
</evidence>
<dbReference type="EMBL" id="CP136584">
    <property type="protein sequence ID" value="WOE64855.1"/>
    <property type="molecule type" value="Genomic_DNA"/>
</dbReference>
<keyword evidence="2" id="KW-1185">Reference proteome</keyword>
<dbReference type="Proteomes" id="UP001302667">
    <property type="component" value="Chromosome"/>
</dbReference>
<organism evidence="1 2">
    <name type="scientific">Aeromonas allosaccharophila</name>
    <dbReference type="NCBI Taxonomy" id="656"/>
    <lineage>
        <taxon>Bacteria</taxon>
        <taxon>Pseudomonadati</taxon>
        <taxon>Pseudomonadota</taxon>
        <taxon>Gammaproteobacteria</taxon>
        <taxon>Aeromonadales</taxon>
        <taxon>Aeromonadaceae</taxon>
        <taxon>Aeromonas</taxon>
    </lineage>
</organism>